<dbReference type="SUPFAM" id="SSF55874">
    <property type="entry name" value="ATPase domain of HSP90 chaperone/DNA topoisomerase II/histidine kinase"/>
    <property type="match status" value="1"/>
</dbReference>
<dbReference type="Proteomes" id="UP000287547">
    <property type="component" value="Unassembled WGS sequence"/>
</dbReference>
<keyword evidence="7" id="KW-0547">Nucleotide-binding</keyword>
<dbReference type="GO" id="GO:0000160">
    <property type="term" value="P:phosphorelay signal transduction system"/>
    <property type="evidence" value="ECO:0007669"/>
    <property type="project" value="UniProtKB-KW"/>
</dbReference>
<evidence type="ECO:0000256" key="1">
    <source>
        <dbReference type="ARBA" id="ARBA00000085"/>
    </source>
</evidence>
<feature type="domain" description="Histidine kinase" evidence="6">
    <location>
        <begin position="1"/>
        <end position="62"/>
    </location>
</feature>
<sequence>MPAETAGKIFERFYRGDHSSPDTGGTGLDLSIVKSIIEAHRGTVKVDTAVGKGSTFTVLLPR</sequence>
<evidence type="ECO:0000259" key="6">
    <source>
        <dbReference type="PROSITE" id="PS50109"/>
    </source>
</evidence>
<comment type="catalytic activity">
    <reaction evidence="1">
        <text>ATP + protein L-histidine = ADP + protein N-phospho-L-histidine.</text>
        <dbReference type="EC" id="2.7.13.3"/>
    </reaction>
</comment>
<reference evidence="7 8" key="1">
    <citation type="submission" date="2018-05" db="EMBL/GenBank/DDBJ databases">
        <title>Evolution of GPA BGCs.</title>
        <authorList>
            <person name="Waglechner N."/>
            <person name="Wright G.D."/>
        </authorList>
    </citation>
    <scope>NUCLEOTIDE SEQUENCE [LARGE SCALE GENOMIC DNA]</scope>
    <source>
        <strain evidence="7 8">A82846</strain>
    </source>
</reference>
<dbReference type="PRINTS" id="PR00344">
    <property type="entry name" value="BCTRLSENSOR"/>
</dbReference>
<dbReference type="EMBL" id="QHKI01000125">
    <property type="protein sequence ID" value="RSM59927.1"/>
    <property type="molecule type" value="Genomic_DNA"/>
</dbReference>
<dbReference type="GO" id="GO:0005524">
    <property type="term" value="F:ATP binding"/>
    <property type="evidence" value="ECO:0007669"/>
    <property type="project" value="UniProtKB-KW"/>
</dbReference>
<dbReference type="InterPro" id="IPR050736">
    <property type="entry name" value="Sensor_HK_Regulatory"/>
</dbReference>
<protein>
    <recommendedName>
        <fullName evidence="2">histidine kinase</fullName>
        <ecNumber evidence="2">2.7.13.3</ecNumber>
    </recommendedName>
</protein>
<dbReference type="AlphaFoldDB" id="A0A428XX42"/>
<dbReference type="InterPro" id="IPR036890">
    <property type="entry name" value="HATPase_C_sf"/>
</dbReference>
<dbReference type="PANTHER" id="PTHR43711:SF1">
    <property type="entry name" value="HISTIDINE KINASE 1"/>
    <property type="match status" value="1"/>
</dbReference>
<keyword evidence="7" id="KW-0067">ATP-binding</keyword>
<dbReference type="RefSeq" id="WP_037275809.1">
    <property type="nucleotide sequence ID" value="NZ_QHKI01000125.1"/>
</dbReference>
<evidence type="ECO:0000313" key="8">
    <source>
        <dbReference type="Proteomes" id="UP000287547"/>
    </source>
</evidence>
<dbReference type="InterPro" id="IPR004358">
    <property type="entry name" value="Sig_transdc_His_kin-like_C"/>
</dbReference>
<evidence type="ECO:0000256" key="5">
    <source>
        <dbReference type="ARBA" id="ARBA00023012"/>
    </source>
</evidence>
<keyword evidence="3" id="KW-0808">Transferase</keyword>
<dbReference type="EC" id="2.7.13.3" evidence="2"/>
<dbReference type="Gene3D" id="3.30.565.10">
    <property type="entry name" value="Histidine kinase-like ATPase, C-terminal domain"/>
    <property type="match status" value="1"/>
</dbReference>
<dbReference type="Pfam" id="PF02518">
    <property type="entry name" value="HATPase_c"/>
    <property type="match status" value="1"/>
</dbReference>
<evidence type="ECO:0000256" key="2">
    <source>
        <dbReference type="ARBA" id="ARBA00012438"/>
    </source>
</evidence>
<dbReference type="CDD" id="cd00075">
    <property type="entry name" value="HATPase"/>
    <property type="match status" value="1"/>
</dbReference>
<comment type="caution">
    <text evidence="7">The sequence shown here is derived from an EMBL/GenBank/DDBJ whole genome shotgun (WGS) entry which is preliminary data.</text>
</comment>
<dbReference type="PANTHER" id="PTHR43711">
    <property type="entry name" value="TWO-COMPONENT HISTIDINE KINASE"/>
    <property type="match status" value="1"/>
</dbReference>
<dbReference type="InterPro" id="IPR003594">
    <property type="entry name" value="HATPase_dom"/>
</dbReference>
<evidence type="ECO:0000313" key="7">
    <source>
        <dbReference type="EMBL" id="RSM59927.1"/>
    </source>
</evidence>
<dbReference type="PROSITE" id="PS50109">
    <property type="entry name" value="HIS_KIN"/>
    <property type="match status" value="1"/>
</dbReference>
<evidence type="ECO:0000256" key="3">
    <source>
        <dbReference type="ARBA" id="ARBA00022679"/>
    </source>
</evidence>
<proteinExistence type="predicted"/>
<name>A0A428XX42_KIBAR</name>
<keyword evidence="5" id="KW-0902">Two-component regulatory system</keyword>
<accession>A0A428XX42</accession>
<dbReference type="InterPro" id="IPR005467">
    <property type="entry name" value="His_kinase_dom"/>
</dbReference>
<dbReference type="OrthoDB" id="9757990at2"/>
<keyword evidence="4" id="KW-0418">Kinase</keyword>
<dbReference type="GO" id="GO:0004673">
    <property type="term" value="F:protein histidine kinase activity"/>
    <property type="evidence" value="ECO:0007669"/>
    <property type="project" value="UniProtKB-EC"/>
</dbReference>
<gene>
    <name evidence="7" type="ORF">DMH04_55045</name>
</gene>
<evidence type="ECO:0000256" key="4">
    <source>
        <dbReference type="ARBA" id="ARBA00022777"/>
    </source>
</evidence>
<organism evidence="7 8">
    <name type="scientific">Kibdelosporangium aridum</name>
    <dbReference type="NCBI Taxonomy" id="2030"/>
    <lineage>
        <taxon>Bacteria</taxon>
        <taxon>Bacillati</taxon>
        <taxon>Actinomycetota</taxon>
        <taxon>Actinomycetes</taxon>
        <taxon>Pseudonocardiales</taxon>
        <taxon>Pseudonocardiaceae</taxon>
        <taxon>Kibdelosporangium</taxon>
    </lineage>
</organism>